<dbReference type="Proteomes" id="UP000317691">
    <property type="component" value="Unassembled WGS sequence"/>
</dbReference>
<dbReference type="CDD" id="cd00586">
    <property type="entry name" value="4HBT"/>
    <property type="match status" value="1"/>
</dbReference>
<evidence type="ECO:0000256" key="2">
    <source>
        <dbReference type="ARBA" id="ARBA00022801"/>
    </source>
</evidence>
<name>A0A538TJM1_UNCEI</name>
<keyword evidence="2" id="KW-0378">Hydrolase</keyword>
<dbReference type="InterPro" id="IPR050563">
    <property type="entry name" value="4-hydroxybenzoyl-CoA_TE"/>
</dbReference>
<sequence>MSTWARWGYRNDDGPRRCLDVSFRTTLPVRFQDVDAGGVLFFGRIFDYCHQAYEEFVATSGVDPAHYFAGDDYLVPIVHAEADYRAPIRHGERVVVTIDVSRVGRASIELRYRVTGLKEDLRDEVTTVHAFVERAAMKPIPIPAALREFFLGHLVPEAVAHHPPK</sequence>
<dbReference type="Gene3D" id="3.10.129.10">
    <property type="entry name" value="Hotdog Thioesterase"/>
    <property type="match status" value="1"/>
</dbReference>
<dbReference type="Pfam" id="PF13279">
    <property type="entry name" value="4HBT_2"/>
    <property type="match status" value="1"/>
</dbReference>
<dbReference type="PANTHER" id="PTHR31793:SF27">
    <property type="entry name" value="NOVEL THIOESTERASE SUPERFAMILY DOMAIN AND SAPOSIN A-TYPE DOMAIN CONTAINING PROTEIN (0610012H03RIK)"/>
    <property type="match status" value="1"/>
</dbReference>
<evidence type="ECO:0000313" key="4">
    <source>
        <dbReference type="Proteomes" id="UP000317691"/>
    </source>
</evidence>
<dbReference type="InterPro" id="IPR029069">
    <property type="entry name" value="HotDog_dom_sf"/>
</dbReference>
<evidence type="ECO:0000313" key="3">
    <source>
        <dbReference type="EMBL" id="TMQ63813.1"/>
    </source>
</evidence>
<comment type="caution">
    <text evidence="3">The sequence shown here is derived from an EMBL/GenBank/DDBJ whole genome shotgun (WGS) entry which is preliminary data.</text>
</comment>
<accession>A0A538TJM1</accession>
<proteinExistence type="inferred from homology"/>
<gene>
    <name evidence="3" type="ORF">E6K79_09220</name>
</gene>
<dbReference type="EMBL" id="VBOZ01000029">
    <property type="protein sequence ID" value="TMQ63813.1"/>
    <property type="molecule type" value="Genomic_DNA"/>
</dbReference>
<dbReference type="PANTHER" id="PTHR31793">
    <property type="entry name" value="4-HYDROXYBENZOYL-COA THIOESTERASE FAMILY MEMBER"/>
    <property type="match status" value="1"/>
</dbReference>
<dbReference type="GO" id="GO:0047617">
    <property type="term" value="F:fatty acyl-CoA hydrolase activity"/>
    <property type="evidence" value="ECO:0007669"/>
    <property type="project" value="TreeGrafter"/>
</dbReference>
<comment type="similarity">
    <text evidence="1">Belongs to the 4-hydroxybenzoyl-CoA thioesterase family.</text>
</comment>
<organism evidence="3 4">
    <name type="scientific">Eiseniibacteriota bacterium</name>
    <dbReference type="NCBI Taxonomy" id="2212470"/>
    <lineage>
        <taxon>Bacteria</taxon>
        <taxon>Candidatus Eiseniibacteriota</taxon>
    </lineage>
</organism>
<protein>
    <submittedName>
        <fullName evidence="3">Acyl-CoA thioesterase</fullName>
    </submittedName>
</protein>
<evidence type="ECO:0000256" key="1">
    <source>
        <dbReference type="ARBA" id="ARBA00005953"/>
    </source>
</evidence>
<reference evidence="3 4" key="1">
    <citation type="journal article" date="2019" name="Nat. Microbiol.">
        <title>Mediterranean grassland soil C-N compound turnover is dependent on rainfall and depth, and is mediated by genomically divergent microorganisms.</title>
        <authorList>
            <person name="Diamond S."/>
            <person name="Andeer P.F."/>
            <person name="Li Z."/>
            <person name="Crits-Christoph A."/>
            <person name="Burstein D."/>
            <person name="Anantharaman K."/>
            <person name="Lane K.R."/>
            <person name="Thomas B.C."/>
            <person name="Pan C."/>
            <person name="Northen T.R."/>
            <person name="Banfield J.F."/>
        </authorList>
    </citation>
    <scope>NUCLEOTIDE SEQUENCE [LARGE SCALE GENOMIC DNA]</scope>
    <source>
        <strain evidence="3">WS_9</strain>
    </source>
</reference>
<dbReference type="SUPFAM" id="SSF54637">
    <property type="entry name" value="Thioesterase/thiol ester dehydrase-isomerase"/>
    <property type="match status" value="1"/>
</dbReference>
<dbReference type="AlphaFoldDB" id="A0A538TJM1"/>